<comment type="caution">
    <text evidence="1">The sequence shown here is derived from an EMBL/GenBank/DDBJ whole genome shotgun (WGS) entry which is preliminary data.</text>
</comment>
<name>A0ABQ9HNH2_9NEOP</name>
<dbReference type="Proteomes" id="UP001159363">
    <property type="component" value="Chromosome X"/>
</dbReference>
<dbReference type="PANTHER" id="PTHR46114:SF2">
    <property type="entry name" value="CULLIN N-TERMINAL DOMAIN-CONTAINING PROTEIN"/>
    <property type="match status" value="1"/>
</dbReference>
<dbReference type="PANTHER" id="PTHR46114">
    <property type="entry name" value="APPLE DOMAIN-CONTAINING PROTEIN"/>
    <property type="match status" value="1"/>
</dbReference>
<dbReference type="EMBL" id="JARBHB010000004">
    <property type="protein sequence ID" value="KAJ8885830.1"/>
    <property type="molecule type" value="Genomic_DNA"/>
</dbReference>
<evidence type="ECO:0000313" key="1">
    <source>
        <dbReference type="EMBL" id="KAJ8885830.1"/>
    </source>
</evidence>
<reference evidence="1 2" key="1">
    <citation type="submission" date="2023-02" db="EMBL/GenBank/DDBJ databases">
        <title>LHISI_Scaffold_Assembly.</title>
        <authorList>
            <person name="Stuart O.P."/>
            <person name="Cleave R."/>
            <person name="Magrath M.J.L."/>
            <person name="Mikheyev A.S."/>
        </authorList>
    </citation>
    <scope>NUCLEOTIDE SEQUENCE [LARGE SCALE GENOMIC DNA]</scope>
    <source>
        <strain evidence="1">Daus_M_001</strain>
        <tissue evidence="1">Leg muscle</tissue>
    </source>
</reference>
<proteinExistence type="predicted"/>
<gene>
    <name evidence="1" type="ORF">PR048_012035</name>
</gene>
<sequence length="75" mass="9153">MSRKTFWGNYRELVNEMIVAYKNLGDVSDEHGERFYKDIMTIEKWSEGKWMPNMLADYCWNLIRDCKETEHKRSK</sequence>
<evidence type="ECO:0000313" key="2">
    <source>
        <dbReference type="Proteomes" id="UP001159363"/>
    </source>
</evidence>
<accession>A0ABQ9HNH2</accession>
<protein>
    <submittedName>
        <fullName evidence="1">Uncharacterized protein</fullName>
    </submittedName>
</protein>
<organism evidence="1 2">
    <name type="scientific">Dryococelus australis</name>
    <dbReference type="NCBI Taxonomy" id="614101"/>
    <lineage>
        <taxon>Eukaryota</taxon>
        <taxon>Metazoa</taxon>
        <taxon>Ecdysozoa</taxon>
        <taxon>Arthropoda</taxon>
        <taxon>Hexapoda</taxon>
        <taxon>Insecta</taxon>
        <taxon>Pterygota</taxon>
        <taxon>Neoptera</taxon>
        <taxon>Polyneoptera</taxon>
        <taxon>Phasmatodea</taxon>
        <taxon>Verophasmatodea</taxon>
        <taxon>Anareolatae</taxon>
        <taxon>Phasmatidae</taxon>
        <taxon>Eurycanthinae</taxon>
        <taxon>Dryococelus</taxon>
    </lineage>
</organism>
<keyword evidence="2" id="KW-1185">Reference proteome</keyword>